<dbReference type="OrthoDB" id="9909683at2759"/>
<evidence type="ECO:0000256" key="1">
    <source>
        <dbReference type="SAM" id="MobiDB-lite"/>
    </source>
</evidence>
<feature type="compositionally biased region" description="Basic residues" evidence="1">
    <location>
        <begin position="248"/>
        <end position="259"/>
    </location>
</feature>
<dbReference type="PANTHER" id="PTHR16243:SF2">
    <property type="entry name" value="PROTEIN BANP"/>
    <property type="match status" value="1"/>
</dbReference>
<organism evidence="2 3">
    <name type="scientific">Galemys pyrenaicus</name>
    <name type="common">Iberian desman</name>
    <name type="synonym">Pyrenean desman</name>
    <dbReference type="NCBI Taxonomy" id="202257"/>
    <lineage>
        <taxon>Eukaryota</taxon>
        <taxon>Metazoa</taxon>
        <taxon>Chordata</taxon>
        <taxon>Craniata</taxon>
        <taxon>Vertebrata</taxon>
        <taxon>Euteleostomi</taxon>
        <taxon>Mammalia</taxon>
        <taxon>Eutheria</taxon>
        <taxon>Laurasiatheria</taxon>
        <taxon>Eulipotyphla</taxon>
        <taxon>Talpidae</taxon>
        <taxon>Galemys</taxon>
    </lineage>
</organism>
<feature type="region of interest" description="Disordered" evidence="1">
    <location>
        <begin position="76"/>
        <end position="99"/>
    </location>
</feature>
<comment type="caution">
    <text evidence="2">The sequence shown here is derived from an EMBL/GenBank/DDBJ whole genome shotgun (WGS) entry which is preliminary data.</text>
</comment>
<dbReference type="GO" id="GO:0042177">
    <property type="term" value="P:negative regulation of protein catabolic process"/>
    <property type="evidence" value="ECO:0007669"/>
    <property type="project" value="TreeGrafter"/>
</dbReference>
<feature type="compositionally biased region" description="Low complexity" evidence="1">
    <location>
        <begin position="226"/>
        <end position="243"/>
    </location>
</feature>
<evidence type="ECO:0000313" key="2">
    <source>
        <dbReference type="EMBL" id="KAG8508158.1"/>
    </source>
</evidence>
<dbReference type="InterPro" id="IPR042343">
    <property type="entry name" value="BANP"/>
</dbReference>
<evidence type="ECO:0000313" key="3">
    <source>
        <dbReference type="Proteomes" id="UP000700334"/>
    </source>
</evidence>
<feature type="region of interest" description="Disordered" evidence="1">
    <location>
        <begin position="223"/>
        <end position="275"/>
    </location>
</feature>
<dbReference type="EMBL" id="JAGFMF010012068">
    <property type="protein sequence ID" value="KAG8508158.1"/>
    <property type="molecule type" value="Genomic_DNA"/>
</dbReference>
<protein>
    <submittedName>
        <fullName evidence="2">Protein BANP</fullName>
    </submittedName>
</protein>
<gene>
    <name evidence="2" type="ORF">J0S82_010715</name>
</gene>
<dbReference type="PANTHER" id="PTHR16243">
    <property type="entry name" value="BTG3-ASSOCIATED NUCLEAR PROTEIN BANP"/>
    <property type="match status" value="1"/>
</dbReference>
<dbReference type="GO" id="GO:0034504">
    <property type="term" value="P:protein localization to nucleus"/>
    <property type="evidence" value="ECO:0007669"/>
    <property type="project" value="TreeGrafter"/>
</dbReference>
<name>A0A8J5ZPU9_GALPY</name>
<sequence>MACGSVAPFCWAGRHLEACPPVLGLLGSRGTALRPGGASRRGPCQGPEELPVVAGTSRSTRCPCLAAGCCGREGPGQPGAPASVPSPMSRPSGGAPSLGTGQLPVALLAAAKRFQKRPAALIGLAEPEGRAPGGGAGGSGAVGRRSAPAGFVDAGLSARCHFSAHGGLVADDPSSLSPLARADPPVRGLRCGSHPVAQGGPLPSCSRRRHRSGRVLLSTVKSVKPSSARVGGSGSALGRAGRVPVGHARQRLSGPRRRTGPSGFRPQPGPPGHGPIPSCLLGWGRLPRLLRGPARQQQRQLPRTPAGLLDQTCHRVVSGDAAHAVLTHRLLFQVLQGAQLIAVASSDPAATGVDGSPLQGSDIQVQYVQLAPVTDHTTAAQVGSPADGPGSCFCGVGLGPGPAAPGALAASRACSADPSAVLGSHPGWGEGG</sequence>
<keyword evidence="3" id="KW-1185">Reference proteome</keyword>
<dbReference type="AlphaFoldDB" id="A0A8J5ZPU9"/>
<dbReference type="Proteomes" id="UP000700334">
    <property type="component" value="Unassembled WGS sequence"/>
</dbReference>
<reference evidence="2" key="1">
    <citation type="journal article" date="2021" name="Evol. Appl.">
        <title>The genome of the Pyrenean desman and the effects of bottlenecks and inbreeding on the genomic landscape of an endangered species.</title>
        <authorList>
            <person name="Escoda L."/>
            <person name="Castresana J."/>
        </authorList>
    </citation>
    <scope>NUCLEOTIDE SEQUENCE</scope>
    <source>
        <strain evidence="2">IBE-C5619</strain>
    </source>
</reference>
<proteinExistence type="predicted"/>
<accession>A0A8J5ZPU9</accession>